<dbReference type="EnsemblPlants" id="EMT07866">
    <property type="protein sequence ID" value="EMT07866"/>
    <property type="gene ID" value="F775_19903"/>
</dbReference>
<evidence type="ECO:0000313" key="2">
    <source>
        <dbReference type="EnsemblPlants" id="EMT07866"/>
    </source>
</evidence>
<sequence>MADPDSQSFIVRDCGPADYNFLLKTAVNGGVYTSLNKAAMFAILISYMATDSFPSGLSTSMLLANVFSGCTYDGDDDRCFLVGLDGHMLLALRKRTSIFPGVLRFDTMARQLVPMWSIGRFAIFVGHRRCVAVHADKFPGIEPNCVYFTRHLDRSARIWKYNFKRVKAIFEDVDFLEQDDRFVLVSDRPFTIIHLLSSYTINMPDSQLPF</sequence>
<dbReference type="AlphaFoldDB" id="M8B1J5"/>
<dbReference type="Pfam" id="PF03478">
    <property type="entry name" value="Beta-prop_KIB1-4"/>
    <property type="match status" value="1"/>
</dbReference>
<protein>
    <recommendedName>
        <fullName evidence="1">KIB1-4 beta-propeller domain-containing protein</fullName>
    </recommendedName>
</protein>
<name>M8B1J5_AEGTA</name>
<proteinExistence type="predicted"/>
<accession>M8B1J5</accession>
<reference evidence="2" key="1">
    <citation type="submission" date="2015-06" db="UniProtKB">
        <authorList>
            <consortium name="EnsemblPlants"/>
        </authorList>
    </citation>
    <scope>IDENTIFICATION</scope>
</reference>
<dbReference type="InterPro" id="IPR005174">
    <property type="entry name" value="KIB1-4_b-propeller"/>
</dbReference>
<dbReference type="ExpressionAtlas" id="M8B1J5">
    <property type="expression patterns" value="baseline"/>
</dbReference>
<dbReference type="PANTHER" id="PTHR33165">
    <property type="entry name" value="F-BOX DOMAIN CONTAINING PROTEIN-LIKE-RELATED"/>
    <property type="match status" value="1"/>
</dbReference>
<dbReference type="PANTHER" id="PTHR33165:SF93">
    <property type="entry name" value="GENOME ASSEMBLY, CHROMOSOME: II"/>
    <property type="match status" value="1"/>
</dbReference>
<feature type="domain" description="KIB1-4 beta-propeller" evidence="1">
    <location>
        <begin position="65"/>
        <end position="155"/>
    </location>
</feature>
<organism evidence="2">
    <name type="scientific">Aegilops tauschii</name>
    <name type="common">Tausch's goatgrass</name>
    <name type="synonym">Aegilops squarrosa</name>
    <dbReference type="NCBI Taxonomy" id="37682"/>
    <lineage>
        <taxon>Eukaryota</taxon>
        <taxon>Viridiplantae</taxon>
        <taxon>Streptophyta</taxon>
        <taxon>Embryophyta</taxon>
        <taxon>Tracheophyta</taxon>
        <taxon>Spermatophyta</taxon>
        <taxon>Magnoliopsida</taxon>
        <taxon>Liliopsida</taxon>
        <taxon>Poales</taxon>
        <taxon>Poaceae</taxon>
        <taxon>BOP clade</taxon>
        <taxon>Pooideae</taxon>
        <taxon>Triticodae</taxon>
        <taxon>Triticeae</taxon>
        <taxon>Triticinae</taxon>
        <taxon>Aegilops</taxon>
    </lineage>
</organism>
<evidence type="ECO:0000259" key="1">
    <source>
        <dbReference type="Pfam" id="PF03478"/>
    </source>
</evidence>